<protein>
    <submittedName>
        <fullName evidence="8">TonB family C-terminal domain-containing protein</fullName>
    </submittedName>
</protein>
<evidence type="ECO:0000256" key="6">
    <source>
        <dbReference type="SAM" id="Phobius"/>
    </source>
</evidence>
<evidence type="ECO:0000313" key="8">
    <source>
        <dbReference type="EMBL" id="SFK78082.1"/>
    </source>
</evidence>
<organism evidence="8 9">
    <name type="scientific">Rhodanobacter glycinis</name>
    <dbReference type="NCBI Taxonomy" id="582702"/>
    <lineage>
        <taxon>Bacteria</taxon>
        <taxon>Pseudomonadati</taxon>
        <taxon>Pseudomonadota</taxon>
        <taxon>Gammaproteobacteria</taxon>
        <taxon>Lysobacterales</taxon>
        <taxon>Rhodanobacteraceae</taxon>
        <taxon>Rhodanobacter</taxon>
    </lineage>
</organism>
<feature type="transmembrane region" description="Helical" evidence="6">
    <location>
        <begin position="86"/>
        <end position="107"/>
    </location>
</feature>
<dbReference type="EMBL" id="FOSR01000006">
    <property type="protein sequence ID" value="SFK78082.1"/>
    <property type="molecule type" value="Genomic_DNA"/>
</dbReference>
<evidence type="ECO:0000256" key="2">
    <source>
        <dbReference type="ARBA" id="ARBA00022692"/>
    </source>
</evidence>
<evidence type="ECO:0000259" key="7">
    <source>
        <dbReference type="PROSITE" id="PS52015"/>
    </source>
</evidence>
<evidence type="ECO:0000256" key="4">
    <source>
        <dbReference type="ARBA" id="ARBA00023136"/>
    </source>
</evidence>
<feature type="transmembrane region" description="Helical" evidence="6">
    <location>
        <begin position="6"/>
        <end position="22"/>
    </location>
</feature>
<feature type="transmembrane region" description="Helical" evidence="6">
    <location>
        <begin position="29"/>
        <end position="51"/>
    </location>
</feature>
<dbReference type="InterPro" id="IPR037682">
    <property type="entry name" value="TonB_C"/>
</dbReference>
<keyword evidence="3 6" id="KW-1133">Transmembrane helix</keyword>
<dbReference type="CDD" id="cd07341">
    <property type="entry name" value="M56_BlaR1_MecR1_like"/>
    <property type="match status" value="1"/>
</dbReference>
<evidence type="ECO:0000256" key="5">
    <source>
        <dbReference type="SAM" id="MobiDB-lite"/>
    </source>
</evidence>
<dbReference type="Gene3D" id="3.30.1150.10">
    <property type="match status" value="1"/>
</dbReference>
<dbReference type="Pfam" id="PF03544">
    <property type="entry name" value="TonB_C"/>
    <property type="match status" value="1"/>
</dbReference>
<dbReference type="PROSITE" id="PS52015">
    <property type="entry name" value="TONB_CTD"/>
    <property type="match status" value="1"/>
</dbReference>
<dbReference type="PANTHER" id="PTHR34978">
    <property type="entry name" value="POSSIBLE SENSOR-TRANSDUCER PROTEIN BLAR"/>
    <property type="match status" value="1"/>
</dbReference>
<evidence type="ECO:0000256" key="3">
    <source>
        <dbReference type="ARBA" id="ARBA00022989"/>
    </source>
</evidence>
<keyword evidence="2 6" id="KW-0812">Transmembrane</keyword>
<comment type="subcellular location">
    <subcellularLocation>
        <location evidence="1">Membrane</location>
        <topology evidence="1">Single-pass membrane protein</topology>
    </subcellularLocation>
</comment>
<feature type="transmembrane region" description="Helical" evidence="6">
    <location>
        <begin position="185"/>
        <end position="207"/>
    </location>
</feature>
<proteinExistence type="predicted"/>
<dbReference type="SUPFAM" id="SSF74653">
    <property type="entry name" value="TolA/TonB C-terminal domain"/>
    <property type="match status" value="1"/>
</dbReference>
<gene>
    <name evidence="8" type="ORF">SAMN05192579_106185</name>
</gene>
<dbReference type="Pfam" id="PF05569">
    <property type="entry name" value="Peptidase_M56"/>
    <property type="match status" value="1"/>
</dbReference>
<accession>A0A1I4CAD2</accession>
<dbReference type="NCBIfam" id="TIGR01352">
    <property type="entry name" value="tonB_Cterm"/>
    <property type="match status" value="1"/>
</dbReference>
<reference evidence="9" key="1">
    <citation type="submission" date="2016-10" db="EMBL/GenBank/DDBJ databases">
        <authorList>
            <person name="Varghese N."/>
            <person name="Submissions S."/>
        </authorList>
    </citation>
    <scope>NUCLEOTIDE SEQUENCE [LARGE SCALE GENOMIC DNA]</scope>
    <source>
        <strain evidence="9">MO64</strain>
    </source>
</reference>
<dbReference type="GO" id="GO:0016020">
    <property type="term" value="C:membrane"/>
    <property type="evidence" value="ECO:0007669"/>
    <property type="project" value="UniProtKB-SubCell"/>
</dbReference>
<name>A0A1I4CAD2_9GAMM</name>
<dbReference type="InterPro" id="IPR008756">
    <property type="entry name" value="Peptidase_M56"/>
</dbReference>
<keyword evidence="4 6" id="KW-0472">Membrane</keyword>
<dbReference type="RefSeq" id="WP_008208761.1">
    <property type="nucleotide sequence ID" value="NZ_FOSR01000006.1"/>
</dbReference>
<feature type="region of interest" description="Disordered" evidence="5">
    <location>
        <begin position="398"/>
        <end position="418"/>
    </location>
</feature>
<keyword evidence="9" id="KW-1185">Reference proteome</keyword>
<dbReference type="Proteomes" id="UP000198725">
    <property type="component" value="Unassembled WGS sequence"/>
</dbReference>
<dbReference type="AlphaFoldDB" id="A0A1I4CAD2"/>
<dbReference type="InterPro" id="IPR006260">
    <property type="entry name" value="TonB/TolA_C"/>
</dbReference>
<dbReference type="InterPro" id="IPR052173">
    <property type="entry name" value="Beta-lactam_resp_regulator"/>
</dbReference>
<dbReference type="PANTHER" id="PTHR34978:SF3">
    <property type="entry name" value="SLR0241 PROTEIN"/>
    <property type="match status" value="1"/>
</dbReference>
<evidence type="ECO:0000256" key="1">
    <source>
        <dbReference type="ARBA" id="ARBA00004167"/>
    </source>
</evidence>
<feature type="domain" description="TonB C-terminal" evidence="7">
    <location>
        <begin position="304"/>
        <end position="403"/>
    </location>
</feature>
<evidence type="ECO:0000313" key="9">
    <source>
        <dbReference type="Proteomes" id="UP000198725"/>
    </source>
</evidence>
<dbReference type="GO" id="GO:0055085">
    <property type="term" value="P:transmembrane transport"/>
    <property type="evidence" value="ECO:0007669"/>
    <property type="project" value="InterPro"/>
</dbReference>
<sequence>MDTALLRMLLFVTVGLGIVLLLRKPARRLFGAGPAFTLWCLPIALAAMPWLPASPHGWAILPPIHVLAFTQPVITTTAGDHPWHNVLLALWLLGAAAGGLRLIVHYLRLCRDTRPLPPDMRRHLPADLSERDARRLRLHPSGPAVLWAPRAHVLLPEDFHERFDMAERQLVLRHELGHVHRGDPLWSLLAELVAVLLWFHPLAWLSLPRFRLDQELACDEHVLRASPRDDAPYARTLLRSAGVAAQPALIPWLIEPQLKERLTMIRRNHCSATRRRLGYGCLALVVAGSISLAQAATSKQADVPATQAMSYNAQFRPRYPVDALHNKEQGTVVLRALIHADGSVGSISYDAKRSTTTSTDLITSASDAVKQWHFQPRMKNGKAVEGYARIPIDFSLDEPSATPAKQVEKNSSKVNQSS</sequence>